<keyword evidence="4" id="KW-1185">Reference proteome</keyword>
<reference evidence="4" key="1">
    <citation type="journal article" date="2019" name="Int. J. Syst. Evol. Microbiol.">
        <title>The Global Catalogue of Microorganisms (GCM) 10K type strain sequencing project: providing services to taxonomists for standard genome sequencing and annotation.</title>
        <authorList>
            <consortium name="The Broad Institute Genomics Platform"/>
            <consortium name="The Broad Institute Genome Sequencing Center for Infectious Disease"/>
            <person name="Wu L."/>
            <person name="Ma J."/>
        </authorList>
    </citation>
    <scope>NUCLEOTIDE SEQUENCE [LARGE SCALE GENOMIC DNA]</scope>
    <source>
        <strain evidence="4">JCM 16673</strain>
    </source>
</reference>
<evidence type="ECO:0000256" key="1">
    <source>
        <dbReference type="SAM" id="MobiDB-lite"/>
    </source>
</evidence>
<name>A0ABP7TUF1_9BURK</name>
<feature type="region of interest" description="Disordered" evidence="1">
    <location>
        <begin position="149"/>
        <end position="169"/>
    </location>
</feature>
<dbReference type="EMBL" id="BAAAZE010000013">
    <property type="protein sequence ID" value="GAA4031338.1"/>
    <property type="molecule type" value="Genomic_DNA"/>
</dbReference>
<comment type="caution">
    <text evidence="3">The sequence shown here is derived from an EMBL/GenBank/DDBJ whole genome shotgun (WGS) entry which is preliminary data.</text>
</comment>
<organism evidence="3 4">
    <name type="scientific">Actimicrobium antarcticum</name>
    <dbReference type="NCBI Taxonomy" id="1051899"/>
    <lineage>
        <taxon>Bacteria</taxon>
        <taxon>Pseudomonadati</taxon>
        <taxon>Pseudomonadota</taxon>
        <taxon>Betaproteobacteria</taxon>
        <taxon>Burkholderiales</taxon>
        <taxon>Oxalobacteraceae</taxon>
        <taxon>Actimicrobium</taxon>
    </lineage>
</organism>
<gene>
    <name evidence="3" type="ORF">GCM10022212_32400</name>
</gene>
<dbReference type="Proteomes" id="UP001501353">
    <property type="component" value="Unassembled WGS sequence"/>
</dbReference>
<dbReference type="Gene3D" id="3.10.310.50">
    <property type="match status" value="1"/>
</dbReference>
<evidence type="ECO:0000313" key="3">
    <source>
        <dbReference type="EMBL" id="GAA4031338.1"/>
    </source>
</evidence>
<protein>
    <submittedName>
        <fullName evidence="3">TPM domain-containing protein</fullName>
    </submittedName>
</protein>
<dbReference type="PANTHER" id="PTHR30373:SF8">
    <property type="entry name" value="BLL7265 PROTEIN"/>
    <property type="match status" value="1"/>
</dbReference>
<dbReference type="InterPro" id="IPR007621">
    <property type="entry name" value="TPM_dom"/>
</dbReference>
<dbReference type="Pfam" id="PF04536">
    <property type="entry name" value="TPM_phosphatase"/>
    <property type="match status" value="1"/>
</dbReference>
<feature type="compositionally biased region" description="Polar residues" evidence="1">
    <location>
        <begin position="149"/>
        <end position="163"/>
    </location>
</feature>
<dbReference type="RefSeq" id="WP_344764843.1">
    <property type="nucleotide sequence ID" value="NZ_BAAAZE010000013.1"/>
</dbReference>
<accession>A0ABP7TUF1</accession>
<evidence type="ECO:0000313" key="4">
    <source>
        <dbReference type="Proteomes" id="UP001501353"/>
    </source>
</evidence>
<proteinExistence type="predicted"/>
<dbReference type="PANTHER" id="PTHR30373">
    <property type="entry name" value="UPF0603 PROTEIN YGCG"/>
    <property type="match status" value="1"/>
</dbReference>
<evidence type="ECO:0000259" key="2">
    <source>
        <dbReference type="Pfam" id="PF04536"/>
    </source>
</evidence>
<feature type="domain" description="TPM" evidence="2">
    <location>
        <begin position="22"/>
        <end position="142"/>
    </location>
</feature>
<sequence>MHLLKRLWRHGLTTSAAGRRAFPPATLREIQTTIAGGERVHRAEIKVIIEAALDMMDVLEKKSARERARELFSEYRIWDTEENSGVLLYVNLADRKVEIIADRGVNTLLTRTDWHAVCAMMTSGFASSIFHDSVIAALNELNRLLQQHAPSHSATDSGGNDLSDTPVML</sequence>